<dbReference type="Gene3D" id="3.40.50.300">
    <property type="entry name" value="P-loop containing nucleotide triphosphate hydrolases"/>
    <property type="match status" value="1"/>
</dbReference>
<dbReference type="InterPro" id="IPR027417">
    <property type="entry name" value="P-loop_NTPase"/>
</dbReference>
<accession>A0A2Y9BAP7</accession>
<reference evidence="1 2" key="1">
    <citation type="submission" date="2018-05" db="EMBL/GenBank/DDBJ databases">
        <title>The Hungate 1000. A catalogue of reference genomes from the rumen microbiome.</title>
        <authorList>
            <person name="Kelly W."/>
        </authorList>
    </citation>
    <scope>NUCLEOTIDE SEQUENCE [LARGE SCALE GENOMIC DNA]</scope>
    <source>
        <strain evidence="1 2">NLAE-zl-C242</strain>
    </source>
</reference>
<dbReference type="SUPFAM" id="SSF52540">
    <property type="entry name" value="P-loop containing nucleoside triphosphate hydrolases"/>
    <property type="match status" value="1"/>
</dbReference>
<dbReference type="EMBL" id="QGDL01000002">
    <property type="protein sequence ID" value="PWJ31323.1"/>
    <property type="molecule type" value="Genomic_DNA"/>
</dbReference>
<evidence type="ECO:0000313" key="2">
    <source>
        <dbReference type="Proteomes" id="UP000245845"/>
    </source>
</evidence>
<comment type="caution">
    <text evidence="1">The sequence shown here is derived from an EMBL/GenBank/DDBJ whole genome shotgun (WGS) entry which is preliminary data.</text>
</comment>
<keyword evidence="2" id="KW-1185">Reference proteome</keyword>
<sequence>MKDHTLITISRQYGSGGREVAELLAKRMQVRCYDRQILYLAAEKMDAGEMDISAILDMSYKMPERTFMDGVTSLGYETIPPYNKMYREQAKAIRNIAEKESAVFLGRCADVVLKDFPECYNFFIYADEEYRKNRAKELYGNKTFKELEKENRTRERYYNYYTGQKWGDPQNYHLMINTSQIGPEKAVDLIINYVENCRK</sequence>
<keyword evidence="1" id="KW-0418">Kinase</keyword>
<dbReference type="Pfam" id="PF13189">
    <property type="entry name" value="Cytidylate_kin2"/>
    <property type="match status" value="1"/>
</dbReference>
<protein>
    <submittedName>
        <fullName evidence="1">Cytidylate kinase</fullName>
    </submittedName>
</protein>
<keyword evidence="1" id="KW-0808">Transferase</keyword>
<evidence type="ECO:0000313" key="1">
    <source>
        <dbReference type="EMBL" id="PWJ31323.1"/>
    </source>
</evidence>
<dbReference type="OrthoDB" id="9781180at2"/>
<proteinExistence type="predicted"/>
<organism evidence="1 2">
    <name type="scientific">Faecalicatena orotica</name>
    <dbReference type="NCBI Taxonomy" id="1544"/>
    <lineage>
        <taxon>Bacteria</taxon>
        <taxon>Bacillati</taxon>
        <taxon>Bacillota</taxon>
        <taxon>Clostridia</taxon>
        <taxon>Lachnospirales</taxon>
        <taxon>Lachnospiraceae</taxon>
        <taxon>Faecalicatena</taxon>
    </lineage>
</organism>
<dbReference type="Proteomes" id="UP000245845">
    <property type="component" value="Unassembled WGS sequence"/>
</dbReference>
<dbReference type="GO" id="GO:0016301">
    <property type="term" value="F:kinase activity"/>
    <property type="evidence" value="ECO:0007669"/>
    <property type="project" value="UniProtKB-KW"/>
</dbReference>
<name>A0A2Y9BAP7_9FIRM</name>
<dbReference type="AlphaFoldDB" id="A0A2Y9BAP7"/>
<dbReference type="RefSeq" id="WP_109730038.1">
    <property type="nucleotide sequence ID" value="NZ_BAAACK010000006.1"/>
</dbReference>
<gene>
    <name evidence="1" type="ORF">A8806_102179</name>
</gene>